<keyword evidence="2" id="KW-0378">Hydrolase</keyword>
<reference evidence="4 5" key="1">
    <citation type="submission" date="2020-02" db="EMBL/GenBank/DDBJ databases">
        <title>Whole-genome analyses of novel actinobacteria.</title>
        <authorList>
            <person name="Sahin N."/>
        </authorList>
    </citation>
    <scope>NUCLEOTIDE SEQUENCE [LARGE SCALE GENOMIC DNA]</scope>
    <source>
        <strain evidence="4 5">A7024</strain>
    </source>
</reference>
<evidence type="ECO:0000313" key="4">
    <source>
        <dbReference type="EMBL" id="NGN62428.1"/>
    </source>
</evidence>
<dbReference type="CDD" id="cd16027">
    <property type="entry name" value="SGSH"/>
    <property type="match status" value="1"/>
</dbReference>
<evidence type="ECO:0000259" key="3">
    <source>
        <dbReference type="Pfam" id="PF00884"/>
    </source>
</evidence>
<feature type="domain" description="Sulfatase N-terminal" evidence="3">
    <location>
        <begin position="3"/>
        <end position="295"/>
    </location>
</feature>
<protein>
    <submittedName>
        <fullName evidence="4">Sulfatase</fullName>
    </submittedName>
</protein>
<evidence type="ECO:0000256" key="2">
    <source>
        <dbReference type="ARBA" id="ARBA00022801"/>
    </source>
</evidence>
<gene>
    <name evidence="4" type="ORF">G5C51_00685</name>
</gene>
<dbReference type="PANTHER" id="PTHR42693">
    <property type="entry name" value="ARYLSULFATASE FAMILY MEMBER"/>
    <property type="match status" value="1"/>
</dbReference>
<evidence type="ECO:0000256" key="1">
    <source>
        <dbReference type="ARBA" id="ARBA00008779"/>
    </source>
</evidence>
<sequence>MRPNVLLLHCHDLGRYLGCYGNRTVRSPHLDQLAADGVTFSQAFATAPQCSPSRASLFTGRWPHSTGVMGLTHGDFGWDLHPGERHLAERLGGAGYRTSLVGVHHESRVRADARIAARLGFDEVVTGGLADVVADRAIERLERFAAGDAPFYLQAGFFEPHRLPGKRDPEGVAGFLGDAIEPDDHLGVEIPPYLVDDAGARVEVAELQGAIRHMDAAAGRVLARLDELGLTDNTLVVFTTDHGLALPRAKCTLYDPGLETALIMRLPARGWGGGGTHDALVPNIDIVPTLLDAAGLPSDAVLHGRSLASLLDGGSYRPRTEIFGELTHHDYYDPKRCIRTDQYKLIANFSSAPEIMDSSQSWRPRSTPRTSGAARVPFHPPVELYDLVRDPDEMVDLAHDPDSAGIRDELAGRLASWMRSTGDPLVDGAVTPPLHHRTLAALDADADAAGQAV</sequence>
<dbReference type="GO" id="GO:0004065">
    <property type="term" value="F:arylsulfatase activity"/>
    <property type="evidence" value="ECO:0007669"/>
    <property type="project" value="TreeGrafter"/>
</dbReference>
<proteinExistence type="inferred from homology"/>
<dbReference type="PANTHER" id="PTHR42693:SF53">
    <property type="entry name" value="ENDO-4-O-SULFATASE"/>
    <property type="match status" value="1"/>
</dbReference>
<evidence type="ECO:0000313" key="5">
    <source>
        <dbReference type="Proteomes" id="UP000481583"/>
    </source>
</evidence>
<keyword evidence="5" id="KW-1185">Reference proteome</keyword>
<dbReference type="SUPFAM" id="SSF53649">
    <property type="entry name" value="Alkaline phosphatase-like"/>
    <property type="match status" value="1"/>
</dbReference>
<dbReference type="InterPro" id="IPR050738">
    <property type="entry name" value="Sulfatase"/>
</dbReference>
<dbReference type="InterPro" id="IPR017850">
    <property type="entry name" value="Alkaline_phosphatase_core_sf"/>
</dbReference>
<dbReference type="InterPro" id="IPR000917">
    <property type="entry name" value="Sulfatase_N"/>
</dbReference>
<dbReference type="Gene3D" id="3.40.720.10">
    <property type="entry name" value="Alkaline Phosphatase, subunit A"/>
    <property type="match status" value="1"/>
</dbReference>
<organism evidence="4 5">
    <name type="scientific">Streptomyces coryli</name>
    <dbReference type="NCBI Taxonomy" id="1128680"/>
    <lineage>
        <taxon>Bacteria</taxon>
        <taxon>Bacillati</taxon>
        <taxon>Actinomycetota</taxon>
        <taxon>Actinomycetes</taxon>
        <taxon>Kitasatosporales</taxon>
        <taxon>Streptomycetaceae</taxon>
        <taxon>Streptomyces</taxon>
    </lineage>
</organism>
<name>A0A6G4TTK2_9ACTN</name>
<comment type="similarity">
    <text evidence="1">Belongs to the sulfatase family.</text>
</comment>
<dbReference type="AlphaFoldDB" id="A0A6G4TTK2"/>
<dbReference type="RefSeq" id="WP_165229680.1">
    <property type="nucleotide sequence ID" value="NZ_JAAKZV010000001.1"/>
</dbReference>
<dbReference type="Pfam" id="PF00884">
    <property type="entry name" value="Sulfatase"/>
    <property type="match status" value="1"/>
</dbReference>
<accession>A0A6G4TTK2</accession>
<dbReference type="EMBL" id="JAAKZV010000001">
    <property type="protein sequence ID" value="NGN62428.1"/>
    <property type="molecule type" value="Genomic_DNA"/>
</dbReference>
<dbReference type="Proteomes" id="UP000481583">
    <property type="component" value="Unassembled WGS sequence"/>
</dbReference>
<comment type="caution">
    <text evidence="4">The sequence shown here is derived from an EMBL/GenBank/DDBJ whole genome shotgun (WGS) entry which is preliminary data.</text>
</comment>